<reference evidence="2" key="1">
    <citation type="submission" date="2023-03" db="EMBL/GenBank/DDBJ databases">
        <title>Massive genome expansion in bonnet fungi (Mycena s.s.) driven by repeated elements and novel gene families across ecological guilds.</title>
        <authorList>
            <consortium name="Lawrence Berkeley National Laboratory"/>
            <person name="Harder C.B."/>
            <person name="Miyauchi S."/>
            <person name="Viragh M."/>
            <person name="Kuo A."/>
            <person name="Thoen E."/>
            <person name="Andreopoulos B."/>
            <person name="Lu D."/>
            <person name="Skrede I."/>
            <person name="Drula E."/>
            <person name="Henrissat B."/>
            <person name="Morin E."/>
            <person name="Kohler A."/>
            <person name="Barry K."/>
            <person name="LaButti K."/>
            <person name="Morin E."/>
            <person name="Salamov A."/>
            <person name="Lipzen A."/>
            <person name="Mereny Z."/>
            <person name="Hegedus B."/>
            <person name="Baldrian P."/>
            <person name="Stursova M."/>
            <person name="Weitz H."/>
            <person name="Taylor A."/>
            <person name="Grigoriev I.V."/>
            <person name="Nagy L.G."/>
            <person name="Martin F."/>
            <person name="Kauserud H."/>
        </authorList>
    </citation>
    <scope>NUCLEOTIDE SEQUENCE</scope>
    <source>
        <strain evidence="2">CBHHK002</strain>
    </source>
</reference>
<keyword evidence="1" id="KW-0472">Membrane</keyword>
<dbReference type="EMBL" id="JARIHO010000059">
    <property type="protein sequence ID" value="KAJ7318027.1"/>
    <property type="molecule type" value="Genomic_DNA"/>
</dbReference>
<dbReference type="Proteomes" id="UP001218218">
    <property type="component" value="Unassembled WGS sequence"/>
</dbReference>
<feature type="transmembrane region" description="Helical" evidence="1">
    <location>
        <begin position="98"/>
        <end position="121"/>
    </location>
</feature>
<keyword evidence="1" id="KW-0812">Transmembrane</keyword>
<dbReference type="AlphaFoldDB" id="A0AAD6ZD91"/>
<keyword evidence="1" id="KW-1133">Transmembrane helix</keyword>
<accession>A0AAD6ZD91</accession>
<sequence>MARMMAIMERLTIPILDRRRCIIALLGGTPCDTVGWQTVTDGASQLLLDRRMHHRHAQEPFPVIACGVSHGGGQTEPGELRNNIANTQLTDELLAHEYFCRLAGFANILFAMWAPLLFAFYQAQIALLNEWKPSIRWNFPGSVFAACTFNFGPRAITAAHLDFANLAWGWCAIMALGKFDPDVGGHLILWDLCLVIRFPPGSTILLPSAIIRHSNVPIRAHEHRCSFTQYTAGGLLCWVRNGFKTDEDFHLTVSVAEKAERKAESKGR</sequence>
<evidence type="ECO:0000256" key="1">
    <source>
        <dbReference type="SAM" id="Phobius"/>
    </source>
</evidence>
<evidence type="ECO:0000313" key="2">
    <source>
        <dbReference type="EMBL" id="KAJ7318027.1"/>
    </source>
</evidence>
<dbReference type="Gene3D" id="3.60.130.30">
    <property type="match status" value="1"/>
</dbReference>
<name>A0AAD6ZD91_9AGAR</name>
<proteinExistence type="predicted"/>
<organism evidence="2 3">
    <name type="scientific">Mycena albidolilacea</name>
    <dbReference type="NCBI Taxonomy" id="1033008"/>
    <lineage>
        <taxon>Eukaryota</taxon>
        <taxon>Fungi</taxon>
        <taxon>Dikarya</taxon>
        <taxon>Basidiomycota</taxon>
        <taxon>Agaricomycotina</taxon>
        <taxon>Agaricomycetes</taxon>
        <taxon>Agaricomycetidae</taxon>
        <taxon>Agaricales</taxon>
        <taxon>Marasmiineae</taxon>
        <taxon>Mycenaceae</taxon>
        <taxon>Mycena</taxon>
    </lineage>
</organism>
<protein>
    <submittedName>
        <fullName evidence="2">Uncharacterized protein</fullName>
    </submittedName>
</protein>
<evidence type="ECO:0000313" key="3">
    <source>
        <dbReference type="Proteomes" id="UP001218218"/>
    </source>
</evidence>
<keyword evidence="3" id="KW-1185">Reference proteome</keyword>
<gene>
    <name evidence="2" type="ORF">DFH08DRAFT_917566</name>
</gene>
<comment type="caution">
    <text evidence="2">The sequence shown here is derived from an EMBL/GenBank/DDBJ whole genome shotgun (WGS) entry which is preliminary data.</text>
</comment>